<proteinExistence type="predicted"/>
<sequence length="126" mass="13661">MKLVLGENGVELVHPAGNWHLKQTIGYSPVEALVASVAACSIYVYKNILENSGIAFELVDATVNYERDADKKAQPVSEITINFEMKVAAADQKKASRALRLIAPNCPVIQTLDASVVVEETVSFVD</sequence>
<comment type="caution">
    <text evidence="1">The sequence shown here is derived from an EMBL/GenBank/DDBJ whole genome shotgun (WGS) entry which is preliminary data.</text>
</comment>
<dbReference type="SUPFAM" id="SSF82784">
    <property type="entry name" value="OsmC-like"/>
    <property type="match status" value="1"/>
</dbReference>
<dbReference type="PANTHER" id="PTHR34352">
    <property type="entry name" value="PROTEIN YHFA"/>
    <property type="match status" value="1"/>
</dbReference>
<dbReference type="InterPro" id="IPR015946">
    <property type="entry name" value="KH_dom-like_a/b"/>
</dbReference>
<dbReference type="Pfam" id="PF02566">
    <property type="entry name" value="OsmC"/>
    <property type="match status" value="1"/>
</dbReference>
<dbReference type="RefSeq" id="WP_096815340.1">
    <property type="nucleotide sequence ID" value="NZ_JXJW01000028.1"/>
</dbReference>
<dbReference type="InterPro" id="IPR003718">
    <property type="entry name" value="OsmC/Ohr_fam"/>
</dbReference>
<gene>
    <name evidence="1" type="ORF">RU86_GL001404</name>
</gene>
<reference evidence="1 2" key="1">
    <citation type="submission" date="2014-12" db="EMBL/GenBank/DDBJ databases">
        <title>Draft genome sequences of 10 type strains of Lactococcus.</title>
        <authorList>
            <person name="Sun Z."/>
            <person name="Zhong Z."/>
            <person name="Liu W."/>
            <person name="Zhang W."/>
            <person name="Zhang H."/>
        </authorList>
    </citation>
    <scope>NUCLEOTIDE SEQUENCE [LARGE SCALE GENOMIC DNA]</scope>
    <source>
        <strain evidence="1 2">DSM 6634</strain>
    </source>
</reference>
<keyword evidence="2" id="KW-1185">Reference proteome</keyword>
<dbReference type="AlphaFoldDB" id="A0A2A5RUJ7"/>
<accession>A0A2A5RUJ7</accession>
<dbReference type="EMBL" id="JXJW01000028">
    <property type="protein sequence ID" value="PCS04672.1"/>
    <property type="molecule type" value="Genomic_DNA"/>
</dbReference>
<dbReference type="Proteomes" id="UP000218282">
    <property type="component" value="Unassembled WGS sequence"/>
</dbReference>
<protein>
    <recommendedName>
        <fullName evidence="3">Peroxiredoxin</fullName>
    </recommendedName>
</protein>
<organism evidence="1 2">
    <name type="scientific">Pseudolactococcus piscium</name>
    <dbReference type="NCBI Taxonomy" id="1364"/>
    <lineage>
        <taxon>Bacteria</taxon>
        <taxon>Bacillati</taxon>
        <taxon>Bacillota</taxon>
        <taxon>Bacilli</taxon>
        <taxon>Lactobacillales</taxon>
        <taxon>Streptococcaceae</taxon>
        <taxon>Pseudolactococcus</taxon>
    </lineage>
</organism>
<dbReference type="PANTHER" id="PTHR34352:SF1">
    <property type="entry name" value="PROTEIN YHFA"/>
    <property type="match status" value="1"/>
</dbReference>
<dbReference type="InterPro" id="IPR036102">
    <property type="entry name" value="OsmC/Ohrsf"/>
</dbReference>
<name>A0A2A5RUJ7_9LACT</name>
<evidence type="ECO:0000313" key="2">
    <source>
        <dbReference type="Proteomes" id="UP000218282"/>
    </source>
</evidence>
<evidence type="ECO:0008006" key="3">
    <source>
        <dbReference type="Google" id="ProtNLM"/>
    </source>
</evidence>
<evidence type="ECO:0000313" key="1">
    <source>
        <dbReference type="EMBL" id="PCS04672.1"/>
    </source>
</evidence>
<dbReference type="Gene3D" id="3.30.300.20">
    <property type="match status" value="1"/>
</dbReference>